<feature type="domain" description="Ig-like" evidence="3">
    <location>
        <begin position="359"/>
        <end position="431"/>
    </location>
</feature>
<dbReference type="RefSeq" id="WP_077133090.1">
    <property type="nucleotide sequence ID" value="NZ_CP014263.1"/>
</dbReference>
<dbReference type="InterPro" id="IPR044023">
    <property type="entry name" value="Ig_7"/>
</dbReference>
<dbReference type="STRING" id="1178516.AWR27_21310"/>
<dbReference type="Pfam" id="PF19081">
    <property type="entry name" value="Ig_7"/>
    <property type="match status" value="4"/>
</dbReference>
<feature type="domain" description="Ig-like" evidence="3">
    <location>
        <begin position="511"/>
        <end position="593"/>
    </location>
</feature>
<evidence type="ECO:0000313" key="5">
    <source>
        <dbReference type="Proteomes" id="UP000187941"/>
    </source>
</evidence>
<keyword evidence="5" id="KW-1185">Reference proteome</keyword>
<feature type="signal peptide" evidence="1">
    <location>
        <begin position="1"/>
        <end position="21"/>
    </location>
</feature>
<evidence type="ECO:0000313" key="4">
    <source>
        <dbReference type="EMBL" id="AQG81623.1"/>
    </source>
</evidence>
<dbReference type="AlphaFoldDB" id="A0A1P9X1Z7"/>
<evidence type="ECO:0000256" key="1">
    <source>
        <dbReference type="SAM" id="SignalP"/>
    </source>
</evidence>
<feature type="domain" description="Ig-like" evidence="3">
    <location>
        <begin position="595"/>
        <end position="672"/>
    </location>
</feature>
<dbReference type="KEGG" id="smon:AWR27_21310"/>
<dbReference type="Pfam" id="PF18962">
    <property type="entry name" value="Por_Secre_tail"/>
    <property type="match status" value="1"/>
</dbReference>
<dbReference type="EMBL" id="CP014263">
    <property type="protein sequence ID" value="AQG81623.1"/>
    <property type="molecule type" value="Genomic_DNA"/>
</dbReference>
<sequence>MNNSYRLLGLLLLVTQTGVLAQLATRPAAISPTNVCPKQSITLTADVTDDGRLGIRESPTGGGKYWVSFYNTANQLVLDFQPYNEEYVGTVITRPAGTYTANNRITGTVPIPDNLPPGTYYCRIFAGEQNARLNPNNAANSGNFTLRATPTMTITDRDNAGNVFDGNVFTGASASVHLIITGEAPFTFDYFSNSQWVGNPNKNDSRQWIYPIITGGLFNQFSIRGFRDNYCSSSTVSGAVNVTEKALSLTNPSLNTNGICPGNPLIINYNTNGSGSFPNPTDFKVQLLNTDGSVLRELAAQSRSSDPAGYADGNPRQLTASIPGDLPLGAYRVRVVATSSAFTVNSPNSDVFTVTRADAPSARTAYSVCQNGPAQTLSAEGQNLRWYNNAGQLQNNTPTQGTDTPGVFTYYVAQVVNGCESGRVEIKVTVNGKSSLPGVTNREFCQNENAGQLSASGQNLTWFDGNGQNLGGTAPTISTSQVGSQTFRVSQDNNGCRSDQATLTVRVKALPLAPALLSQPAAVCQFLSLSNSVLTNAVSGQNLRWYAAEQGGNSNNVAPTPGTSTPGTQTYFVSQTVDGCEGLRTRIEQVVNPAPDRPTTATNPVLYCVNDSPRALSAVGTGLRWYSQPAGGASVSEPPTPATTQARTTAYYVAQTGANGCESQRLQIDVTVLTQPNAPGIAASQFVCQNTPAVALRATGSGLLWSGSGITGSSETAPVPPTSTSAAFVYQVVQRVGSCTSPPASTTFTVRPAPAVPAVESPLKLCSSTAARDLTASGQNLRWYTTPDRTDPSTSRVTFNPTSSGSFRYYVTQTDGNGCESQSSQLEVRVSVQASARLTGDSIVNLYDSTAIRIRMTGDPPFSLTLWNGQTVVTSDNPYVKWEKPTPTANTYQLRGIANDCGAGNAGNVYRIIVLTPLATEPTSALVVLRAYPNPATDRITLEWTAPARESVTLDIVSITGQSVWKAVRRGSGQMQTETIPVVNYAPGGYMLRAKLTTGKAGWLRLIKQ</sequence>
<dbReference type="Proteomes" id="UP000187941">
    <property type="component" value="Chromosome"/>
</dbReference>
<feature type="domain" description="Secretion system C-terminal sorting" evidence="2">
    <location>
        <begin position="932"/>
        <end position="997"/>
    </location>
</feature>
<gene>
    <name evidence="4" type="ORF">AWR27_21310</name>
</gene>
<accession>A0A1P9X1Z7</accession>
<name>A0A1P9X1Z7_9BACT</name>
<proteinExistence type="predicted"/>
<evidence type="ECO:0008006" key="6">
    <source>
        <dbReference type="Google" id="ProtNLM"/>
    </source>
</evidence>
<keyword evidence="1" id="KW-0732">Signal</keyword>
<evidence type="ECO:0000259" key="3">
    <source>
        <dbReference type="Pfam" id="PF19081"/>
    </source>
</evidence>
<reference evidence="4 5" key="1">
    <citation type="submission" date="2016-01" db="EMBL/GenBank/DDBJ databases">
        <authorList>
            <person name="Oliw E.H."/>
        </authorList>
    </citation>
    <scope>NUCLEOTIDE SEQUENCE [LARGE SCALE GENOMIC DNA]</scope>
    <source>
        <strain evidence="4 5">DY10</strain>
    </source>
</reference>
<dbReference type="OrthoDB" id="914862at2"/>
<evidence type="ECO:0000259" key="2">
    <source>
        <dbReference type="Pfam" id="PF18962"/>
    </source>
</evidence>
<protein>
    <recommendedName>
        <fullName evidence="6">Ig-like domain-containing protein</fullName>
    </recommendedName>
</protein>
<organism evidence="4 5">
    <name type="scientific">Spirosoma montaniterrae</name>
    <dbReference type="NCBI Taxonomy" id="1178516"/>
    <lineage>
        <taxon>Bacteria</taxon>
        <taxon>Pseudomonadati</taxon>
        <taxon>Bacteroidota</taxon>
        <taxon>Cytophagia</taxon>
        <taxon>Cytophagales</taxon>
        <taxon>Cytophagaceae</taxon>
        <taxon>Spirosoma</taxon>
    </lineage>
</organism>
<feature type="chain" id="PRO_5012071804" description="Ig-like domain-containing protein" evidence="1">
    <location>
        <begin position="22"/>
        <end position="1009"/>
    </location>
</feature>
<feature type="domain" description="Ig-like" evidence="3">
    <location>
        <begin position="754"/>
        <end position="830"/>
    </location>
</feature>
<dbReference type="InterPro" id="IPR026444">
    <property type="entry name" value="Secre_tail"/>
</dbReference>